<dbReference type="Proteomes" id="UP000186132">
    <property type="component" value="Unassembled WGS sequence"/>
</dbReference>
<feature type="transmembrane region" description="Helical" evidence="6">
    <location>
        <begin position="358"/>
        <end position="378"/>
    </location>
</feature>
<name>A0A1M5IWD8_9ACTN</name>
<keyword evidence="4 6" id="KW-1133">Transmembrane helix</keyword>
<evidence type="ECO:0000256" key="1">
    <source>
        <dbReference type="ARBA" id="ARBA00004651"/>
    </source>
</evidence>
<feature type="transmembrane region" description="Helical" evidence="6">
    <location>
        <begin position="279"/>
        <end position="310"/>
    </location>
</feature>
<dbReference type="InterPro" id="IPR011701">
    <property type="entry name" value="MFS"/>
</dbReference>
<evidence type="ECO:0000256" key="6">
    <source>
        <dbReference type="SAM" id="Phobius"/>
    </source>
</evidence>
<sequence length="394" mass="39791">MSTYRTLAANREFRALWISSACTTAAAMAAGLALAFLVHEATGSATLTALTMFGPSLAQLLGASTLMSLADSAPPRRALLASNAVVTAVLVAQAALDLSPLVRLALMFGAAVALSVGAGIRWGLVQEVLPHESYGLARSAMNLAGGAFQIVGFAVGGLLLSALDIRSVFLVAAATSAAGVAVVGLAMAERPPRRAARGGLGETWRGNRALLGDRATRVLLIALVLPNGLVVGCEALFVPLFDDLAGWVYAAAALGMMAGDLLVGRVLTAAARRRAATALRLLLAMPFVVFVVHPPVLVAAGLAAVAAVGYGASLVQQEHLVALTPPHLRGQTLGVESSARLSMQGVCALLAGVLADRIGAGVAVGLLAGASVLVSLVLTPALARIARSASALPA</sequence>
<dbReference type="InterPro" id="IPR036259">
    <property type="entry name" value="MFS_trans_sf"/>
</dbReference>
<accession>A0A1M5IWD8</accession>
<dbReference type="Gene3D" id="1.20.1250.20">
    <property type="entry name" value="MFS general substrate transporter like domains"/>
    <property type="match status" value="1"/>
</dbReference>
<proteinExistence type="predicted"/>
<protein>
    <submittedName>
        <fullName evidence="7">Predicted arabinose efflux permease, MFS family</fullName>
    </submittedName>
</protein>
<gene>
    <name evidence="7" type="ORF">SAMN05443575_2025</name>
</gene>
<keyword evidence="8" id="KW-1185">Reference proteome</keyword>
<keyword evidence="3 6" id="KW-0812">Transmembrane</keyword>
<comment type="subcellular location">
    <subcellularLocation>
        <location evidence="1">Cell membrane</location>
        <topology evidence="1">Multi-pass membrane protein</topology>
    </subcellularLocation>
</comment>
<keyword evidence="2" id="KW-1003">Cell membrane</keyword>
<evidence type="ECO:0000313" key="8">
    <source>
        <dbReference type="Proteomes" id="UP000186132"/>
    </source>
</evidence>
<evidence type="ECO:0000256" key="5">
    <source>
        <dbReference type="ARBA" id="ARBA00023136"/>
    </source>
</evidence>
<dbReference type="EMBL" id="FQVU01000002">
    <property type="protein sequence ID" value="SHG32637.1"/>
    <property type="molecule type" value="Genomic_DNA"/>
</dbReference>
<evidence type="ECO:0000313" key="7">
    <source>
        <dbReference type="EMBL" id="SHG32637.1"/>
    </source>
</evidence>
<evidence type="ECO:0000256" key="2">
    <source>
        <dbReference type="ARBA" id="ARBA00022475"/>
    </source>
</evidence>
<organism evidence="7 8">
    <name type="scientific">Jatrophihabitans endophyticus</name>
    <dbReference type="NCBI Taxonomy" id="1206085"/>
    <lineage>
        <taxon>Bacteria</taxon>
        <taxon>Bacillati</taxon>
        <taxon>Actinomycetota</taxon>
        <taxon>Actinomycetes</taxon>
        <taxon>Jatrophihabitantales</taxon>
        <taxon>Jatrophihabitantaceae</taxon>
        <taxon>Jatrophihabitans</taxon>
    </lineage>
</organism>
<dbReference type="RefSeq" id="WP_073389309.1">
    <property type="nucleotide sequence ID" value="NZ_FQVU01000002.1"/>
</dbReference>
<feature type="transmembrane region" description="Helical" evidence="6">
    <location>
        <begin position="247"/>
        <end position="267"/>
    </location>
</feature>
<dbReference type="Pfam" id="PF07690">
    <property type="entry name" value="MFS_1"/>
    <property type="match status" value="1"/>
</dbReference>
<feature type="transmembrane region" description="Helical" evidence="6">
    <location>
        <begin position="78"/>
        <end position="96"/>
    </location>
</feature>
<feature type="transmembrane region" description="Helical" evidence="6">
    <location>
        <begin position="218"/>
        <end position="241"/>
    </location>
</feature>
<dbReference type="PANTHER" id="PTHR23513:SF11">
    <property type="entry name" value="STAPHYLOFERRIN A TRANSPORTER"/>
    <property type="match status" value="1"/>
</dbReference>
<dbReference type="AlphaFoldDB" id="A0A1M5IWD8"/>
<dbReference type="STRING" id="1206085.SAMN05443575_2025"/>
<reference evidence="7 8" key="1">
    <citation type="submission" date="2016-11" db="EMBL/GenBank/DDBJ databases">
        <authorList>
            <person name="Jaros S."/>
            <person name="Januszkiewicz K."/>
            <person name="Wedrychowicz H."/>
        </authorList>
    </citation>
    <scope>NUCLEOTIDE SEQUENCE [LARGE SCALE GENOMIC DNA]</scope>
    <source>
        <strain evidence="7 8">DSM 45627</strain>
    </source>
</reference>
<feature type="transmembrane region" description="Helical" evidence="6">
    <location>
        <begin position="169"/>
        <end position="188"/>
    </location>
</feature>
<keyword evidence="5 6" id="KW-0472">Membrane</keyword>
<dbReference type="OrthoDB" id="3287459at2"/>
<dbReference type="PANTHER" id="PTHR23513">
    <property type="entry name" value="INTEGRAL MEMBRANE EFFLUX PROTEIN-RELATED"/>
    <property type="match status" value="1"/>
</dbReference>
<feature type="transmembrane region" description="Helical" evidence="6">
    <location>
        <begin position="102"/>
        <end position="122"/>
    </location>
</feature>
<feature type="transmembrane region" description="Helical" evidence="6">
    <location>
        <begin position="143"/>
        <end position="163"/>
    </location>
</feature>
<feature type="transmembrane region" description="Helical" evidence="6">
    <location>
        <begin position="45"/>
        <end position="66"/>
    </location>
</feature>
<dbReference type="GO" id="GO:0005886">
    <property type="term" value="C:plasma membrane"/>
    <property type="evidence" value="ECO:0007669"/>
    <property type="project" value="UniProtKB-SubCell"/>
</dbReference>
<evidence type="ECO:0000256" key="3">
    <source>
        <dbReference type="ARBA" id="ARBA00022692"/>
    </source>
</evidence>
<dbReference type="GO" id="GO:0022857">
    <property type="term" value="F:transmembrane transporter activity"/>
    <property type="evidence" value="ECO:0007669"/>
    <property type="project" value="InterPro"/>
</dbReference>
<evidence type="ECO:0000256" key="4">
    <source>
        <dbReference type="ARBA" id="ARBA00022989"/>
    </source>
</evidence>
<dbReference type="SUPFAM" id="SSF103473">
    <property type="entry name" value="MFS general substrate transporter"/>
    <property type="match status" value="1"/>
</dbReference>